<comment type="caution">
    <text evidence="1">The sequence shown here is derived from an EMBL/GenBank/DDBJ whole genome shotgun (WGS) entry which is preliminary data.</text>
</comment>
<evidence type="ECO:0000313" key="2">
    <source>
        <dbReference type="Proteomes" id="UP000535020"/>
    </source>
</evidence>
<protein>
    <submittedName>
        <fullName evidence="1">Uncharacterized protein</fullName>
    </submittedName>
</protein>
<dbReference type="AlphaFoldDB" id="A0A7Y8XZU5"/>
<name>A0A7Y8XZU5_9FLAO</name>
<dbReference type="RefSeq" id="WP_176004657.1">
    <property type="nucleotide sequence ID" value="NZ_JABWMI010000005.1"/>
</dbReference>
<accession>A0A7Y8XZU5</accession>
<dbReference type="Proteomes" id="UP000535020">
    <property type="component" value="Unassembled WGS sequence"/>
</dbReference>
<sequence length="80" mass="9450">MKTLTAERNIVFDTVILRVFDAARMEEESLLNEKLFFVRVPKRPKEAIGARFKKSFWVKAWNVQPEFAAKSTKRKNHLKI</sequence>
<evidence type="ECO:0000313" key="1">
    <source>
        <dbReference type="EMBL" id="NYA69835.1"/>
    </source>
</evidence>
<organism evidence="1 2">
    <name type="scientific">Flavobacterium agri</name>
    <dbReference type="NCBI Taxonomy" id="2743471"/>
    <lineage>
        <taxon>Bacteria</taxon>
        <taxon>Pseudomonadati</taxon>
        <taxon>Bacteroidota</taxon>
        <taxon>Flavobacteriia</taxon>
        <taxon>Flavobacteriales</taxon>
        <taxon>Flavobacteriaceae</taxon>
        <taxon>Flavobacterium</taxon>
    </lineage>
</organism>
<reference evidence="1 2" key="1">
    <citation type="submission" date="2020-07" db="EMBL/GenBank/DDBJ databases">
        <authorList>
            <person name="Sun Q."/>
        </authorList>
    </citation>
    <scope>NUCLEOTIDE SEQUENCE [LARGE SCALE GENOMIC DNA]</scope>
    <source>
        <strain evidence="1 2">MAH-1</strain>
    </source>
</reference>
<keyword evidence="2" id="KW-1185">Reference proteome</keyword>
<proteinExistence type="predicted"/>
<dbReference type="EMBL" id="JACBJI010000001">
    <property type="protein sequence ID" value="NYA69835.1"/>
    <property type="molecule type" value="Genomic_DNA"/>
</dbReference>
<gene>
    <name evidence="1" type="ORF">HZF10_02805</name>
</gene>